<name>A0A2P6TTQ6_CHLSO</name>
<dbReference type="Proteomes" id="UP000239899">
    <property type="component" value="Unassembled WGS sequence"/>
</dbReference>
<dbReference type="Pfam" id="PF01180">
    <property type="entry name" value="DHO_dh"/>
    <property type="match status" value="1"/>
</dbReference>
<dbReference type="InterPro" id="IPR005303">
    <property type="entry name" value="MOCOS_middle"/>
</dbReference>
<dbReference type="Pfam" id="PF03476">
    <property type="entry name" value="MOSC_N"/>
    <property type="match status" value="1"/>
</dbReference>
<dbReference type="GO" id="GO:0019483">
    <property type="term" value="P:beta-alanine biosynthetic process"/>
    <property type="evidence" value="ECO:0007669"/>
    <property type="project" value="UniProtKB-UniPathway"/>
</dbReference>
<dbReference type="GO" id="GO:0006210">
    <property type="term" value="P:thymine catabolic process"/>
    <property type="evidence" value="ECO:0007669"/>
    <property type="project" value="TreeGrafter"/>
</dbReference>
<dbReference type="GO" id="GO:0006212">
    <property type="term" value="P:uracil catabolic process"/>
    <property type="evidence" value="ECO:0007669"/>
    <property type="project" value="TreeGrafter"/>
</dbReference>
<dbReference type="InterPro" id="IPR013785">
    <property type="entry name" value="Aldolase_TIM"/>
</dbReference>
<evidence type="ECO:0000313" key="6">
    <source>
        <dbReference type="Proteomes" id="UP000239899"/>
    </source>
</evidence>
<dbReference type="EMBL" id="LHPG02000007">
    <property type="protein sequence ID" value="PRW57436.1"/>
    <property type="molecule type" value="Genomic_DNA"/>
</dbReference>
<dbReference type="AlphaFoldDB" id="A0A2P6TTQ6"/>
<feature type="domain" description="MOSC" evidence="4">
    <location>
        <begin position="366"/>
        <end position="526"/>
    </location>
</feature>
<dbReference type="FunFam" id="3.20.20.70:FF:000121">
    <property type="entry name" value="Dihydropyrimidine dehydrogenase (NADP(+)), chloroplastic"/>
    <property type="match status" value="1"/>
</dbReference>
<keyword evidence="6" id="KW-1185">Reference proteome</keyword>
<dbReference type="NCBIfam" id="NF006183">
    <property type="entry name" value="PRK08318.1"/>
    <property type="match status" value="1"/>
</dbReference>
<dbReference type="OrthoDB" id="4327079at2759"/>
<dbReference type="PROSITE" id="PS51340">
    <property type="entry name" value="MOSC"/>
    <property type="match status" value="1"/>
</dbReference>
<evidence type="ECO:0000256" key="1">
    <source>
        <dbReference type="ARBA" id="ARBA00004668"/>
    </source>
</evidence>
<dbReference type="CDD" id="cd02940">
    <property type="entry name" value="DHPD_FMN"/>
    <property type="match status" value="1"/>
</dbReference>
<sequence>MQGGTRNCSSDAGLQDSLQYLGTQFEEALTDALASGLITPPTEYIAGRVATLYVLIHSGQVLPDSCNYTDATDHALDTLRDAISAASEKLCEEDYAAGIIGLNVSLAAATLEKAGVQAQLESKGANTTIDWATKLLLGPFGYGVQAFSKVCTPLPGVDYTAPTESCTRTGCSGSAGSSSGSSGSGTAGLDASILGVPDSADTGFESDGGEALAQLFVYPVKSCRGIQLQAAVVAPTGLLFDRQFMVVKESGGRFLTQRQFPKMALVQVAVVPAGLLDGSVDLGACPDAALVLNAPGMPELKVPLARPAASKPQIQVTVWEWSGLAADEGDEPAAWWSRYLGLPCRLARYAGQPGSAAGPAEGDPFRRVVDTDWAPAGSGAETAFSDGFPFLLANEKSLEELNSQLAYKGEAELPLNRFRPNFAVRGARAFAEDKWSSLRIGGAGPEGEGGIDFDNVKPCSRCKVTTIDQATGEEGMEPLVTLREQRSGRALGWETPPDFRGSLFFCWNLTARQQGVVRVGDAIQHPRHCQQRSGAEGLLGRAMQTSCTLRAPGRAALQCGAGRSRRCSGRQGVPVVHARMAGGLEGEPIAELLNGAVTSGPDLSVEVNGLKLPNPFVIGSGPPGTNYAVMKKAFDEGWGGVVAKTVSLDSSKVINVTPRYAKMKSADGKEVIGWENIELISDRPLEVMLKEFKQLKQEFPDRILIASIMEEYNKAAWEELIERCQEAGVDAFEINFSCPHGMPERKMGMAMGQDCEILYEVCGWINAKSTIPVWAKMTPNITDIAQPAHTALAAGCEGVTAINTITSVMGINLDTLRPEPCVEGHSTPGGYSSKAVKPIALAKCMQIAQMIQRDFPNSGATLSGLGGVNTGRDAAEFILLGSNTVQVCTGVMLHGYPLVKTLCGGLQAFMQQHDFKSIEDFRGASLPYFTTHHELVRMQREALDAKKKARVGLAKDDEWSGDGFVAEAASMVSNN</sequence>
<gene>
    <name evidence="5" type="ORF">C2E21_4207</name>
</gene>
<dbReference type="InterPro" id="IPR011037">
    <property type="entry name" value="Pyrv_Knase-like_insert_dom_sf"/>
</dbReference>
<dbReference type="GO" id="GO:0002058">
    <property type="term" value="F:uracil binding"/>
    <property type="evidence" value="ECO:0007669"/>
    <property type="project" value="TreeGrafter"/>
</dbReference>
<dbReference type="InterPro" id="IPR005302">
    <property type="entry name" value="MoCF_Sase_C"/>
</dbReference>
<dbReference type="EC" id="1.3.1.2" evidence="2"/>
<dbReference type="GO" id="GO:0017113">
    <property type="term" value="F:dihydropyrimidine dehydrogenase (NADP+) activity"/>
    <property type="evidence" value="ECO:0007669"/>
    <property type="project" value="UniProtKB-EC"/>
</dbReference>
<dbReference type="SUPFAM" id="SSF51395">
    <property type="entry name" value="FMN-linked oxidoreductases"/>
    <property type="match status" value="1"/>
</dbReference>
<comment type="pathway">
    <text evidence="1">Amino-acid biosynthesis; beta-alanine biosynthesis.</text>
</comment>
<dbReference type="PANTHER" id="PTHR43073">
    <property type="entry name" value="DIHYDROPYRIMIDINE DEHYDROGENASE [NADP(+)]"/>
    <property type="match status" value="1"/>
</dbReference>
<dbReference type="GO" id="GO:0030170">
    <property type="term" value="F:pyridoxal phosphate binding"/>
    <property type="evidence" value="ECO:0007669"/>
    <property type="project" value="InterPro"/>
</dbReference>
<dbReference type="UniPathway" id="UPA00131"/>
<dbReference type="GO" id="GO:0005737">
    <property type="term" value="C:cytoplasm"/>
    <property type="evidence" value="ECO:0007669"/>
    <property type="project" value="InterPro"/>
</dbReference>
<dbReference type="Gene3D" id="3.20.20.70">
    <property type="entry name" value="Aldolase class I"/>
    <property type="match status" value="1"/>
</dbReference>
<proteinExistence type="predicted"/>
<dbReference type="SUPFAM" id="SSF141673">
    <property type="entry name" value="MOSC N-terminal domain-like"/>
    <property type="match status" value="1"/>
</dbReference>
<accession>A0A2P6TTQ6</accession>
<comment type="caution">
    <text evidence="5">The sequence shown here is derived from an EMBL/GenBank/DDBJ whole genome shotgun (WGS) entry which is preliminary data.</text>
</comment>
<dbReference type="PANTHER" id="PTHR43073:SF2">
    <property type="entry name" value="DIHYDROPYRIMIDINE DEHYDROGENASE [NADP(+)]"/>
    <property type="match status" value="1"/>
</dbReference>
<dbReference type="Pfam" id="PF03473">
    <property type="entry name" value="MOSC"/>
    <property type="match status" value="1"/>
</dbReference>
<dbReference type="GO" id="GO:0050661">
    <property type="term" value="F:NADP binding"/>
    <property type="evidence" value="ECO:0007669"/>
    <property type="project" value="TreeGrafter"/>
</dbReference>
<dbReference type="InterPro" id="IPR005720">
    <property type="entry name" value="Dihydroorotate_DH_cat"/>
</dbReference>
<dbReference type="STRING" id="3076.A0A2P6TTQ6"/>
<keyword evidence="3" id="KW-0560">Oxidoreductase</keyword>
<protein>
    <recommendedName>
        <fullName evidence="2">dihydropyrimidine dehydrogenase (NADP(+))</fullName>
        <ecNumber evidence="2">1.3.1.2</ecNumber>
    </recommendedName>
</protein>
<organism evidence="5 6">
    <name type="scientific">Chlorella sorokiniana</name>
    <name type="common">Freshwater green alga</name>
    <dbReference type="NCBI Taxonomy" id="3076"/>
    <lineage>
        <taxon>Eukaryota</taxon>
        <taxon>Viridiplantae</taxon>
        <taxon>Chlorophyta</taxon>
        <taxon>core chlorophytes</taxon>
        <taxon>Trebouxiophyceae</taxon>
        <taxon>Chlorellales</taxon>
        <taxon>Chlorellaceae</taxon>
        <taxon>Chlorella clade</taxon>
        <taxon>Chlorella</taxon>
    </lineage>
</organism>
<evidence type="ECO:0000256" key="3">
    <source>
        <dbReference type="ARBA" id="ARBA00023002"/>
    </source>
</evidence>
<evidence type="ECO:0000256" key="2">
    <source>
        <dbReference type="ARBA" id="ARBA00013004"/>
    </source>
</evidence>
<evidence type="ECO:0000313" key="5">
    <source>
        <dbReference type="EMBL" id="PRW57436.1"/>
    </source>
</evidence>
<dbReference type="GO" id="GO:0030151">
    <property type="term" value="F:molybdenum ion binding"/>
    <property type="evidence" value="ECO:0007669"/>
    <property type="project" value="InterPro"/>
</dbReference>
<reference evidence="5 6" key="1">
    <citation type="journal article" date="2018" name="Plant J.">
        <title>Genome sequences of Chlorella sorokiniana UTEX 1602 and Micractinium conductrix SAG 241.80: implications to maltose excretion by a green alga.</title>
        <authorList>
            <person name="Arriola M.B."/>
            <person name="Velmurugan N."/>
            <person name="Zhang Y."/>
            <person name="Plunkett M.H."/>
            <person name="Hondzo H."/>
            <person name="Barney B.M."/>
        </authorList>
    </citation>
    <scope>NUCLEOTIDE SEQUENCE [LARGE SCALE GENOMIC DNA]</scope>
    <source>
        <strain evidence="6">UTEX 1602</strain>
    </source>
</reference>
<evidence type="ECO:0000259" key="4">
    <source>
        <dbReference type="PROSITE" id="PS51340"/>
    </source>
</evidence>
<dbReference type="SUPFAM" id="SSF50800">
    <property type="entry name" value="PK beta-barrel domain-like"/>
    <property type="match status" value="1"/>
</dbReference>